<evidence type="ECO:0000256" key="2">
    <source>
        <dbReference type="ARBA" id="ARBA00022448"/>
    </source>
</evidence>
<dbReference type="Gene3D" id="1.20.1250.20">
    <property type="entry name" value="MFS general substrate transporter like domains"/>
    <property type="match status" value="1"/>
</dbReference>
<name>A0A8H7J3U0_9PLEO</name>
<accession>A0A8H7J3U0</accession>
<comment type="caution">
    <text evidence="10">The sequence shown here is derived from an EMBL/GenBank/DDBJ whole genome shotgun (WGS) entry which is preliminary data.</text>
</comment>
<dbReference type="GO" id="GO:0005886">
    <property type="term" value="C:plasma membrane"/>
    <property type="evidence" value="ECO:0007669"/>
    <property type="project" value="TreeGrafter"/>
</dbReference>
<feature type="transmembrane region" description="Helical" evidence="8">
    <location>
        <begin position="167"/>
        <end position="189"/>
    </location>
</feature>
<dbReference type="EMBL" id="RZGK01000012">
    <property type="protein sequence ID" value="KAF9695111.1"/>
    <property type="molecule type" value="Genomic_DNA"/>
</dbReference>
<dbReference type="PANTHER" id="PTHR43791:SF4">
    <property type="entry name" value="PANTOTHENATE TRANSPORTER FEN2"/>
    <property type="match status" value="1"/>
</dbReference>
<evidence type="ECO:0000256" key="4">
    <source>
        <dbReference type="ARBA" id="ARBA00022989"/>
    </source>
</evidence>
<feature type="domain" description="Major facilitator superfamily (MFS) profile" evidence="9">
    <location>
        <begin position="130"/>
        <end position="573"/>
    </location>
</feature>
<evidence type="ECO:0000256" key="7">
    <source>
        <dbReference type="SAM" id="MobiDB-lite"/>
    </source>
</evidence>
<organism evidence="10 11">
    <name type="scientific">Ascochyta lentis</name>
    <dbReference type="NCBI Taxonomy" id="205686"/>
    <lineage>
        <taxon>Eukaryota</taxon>
        <taxon>Fungi</taxon>
        <taxon>Dikarya</taxon>
        <taxon>Ascomycota</taxon>
        <taxon>Pezizomycotina</taxon>
        <taxon>Dothideomycetes</taxon>
        <taxon>Pleosporomycetidae</taxon>
        <taxon>Pleosporales</taxon>
        <taxon>Pleosporineae</taxon>
        <taxon>Didymellaceae</taxon>
        <taxon>Ascochyta</taxon>
    </lineage>
</organism>
<dbReference type="PROSITE" id="PS50850">
    <property type="entry name" value="MFS"/>
    <property type="match status" value="1"/>
</dbReference>
<dbReference type="AlphaFoldDB" id="A0A8H7J3U0"/>
<dbReference type="Pfam" id="PF07690">
    <property type="entry name" value="MFS_1"/>
    <property type="match status" value="1"/>
</dbReference>
<dbReference type="FunFam" id="1.20.1250.20:FF:000065">
    <property type="entry name" value="Putative MFS pantothenate transporter"/>
    <property type="match status" value="1"/>
</dbReference>
<feature type="transmembrane region" description="Helical" evidence="8">
    <location>
        <begin position="126"/>
        <end position="143"/>
    </location>
</feature>
<evidence type="ECO:0000259" key="9">
    <source>
        <dbReference type="PROSITE" id="PS50850"/>
    </source>
</evidence>
<feature type="region of interest" description="Disordered" evidence="7">
    <location>
        <begin position="1"/>
        <end position="40"/>
    </location>
</feature>
<sequence length="573" mass="64023">MHQIINNRKDAGVEDGRHNSSGGVLPKFGSIPAPQPLKNAIQNPTRLRPIEKEMSTLQAKSQVRGRSDNFRGRECRLAKDVSPLARQRPACSWAMMFVSQNRYVRLSTPLSTMAGSSAERRLVRKLDCFILVYCCAAYFFNYLDRSAFANAYVSGLKESLRLEGNQYSILVAMFTAGACVGQIPHALIIQKIAPRFWLPFTLLVWSGLTMCCAACRTYEQLCVVRFLQGFFESSLYSGTIYILGSWYKPLEIAKRTAIFTAIGQIGSMFAGVMMTAMNEGLHNQTSLQGWQWVFIINGAMGIPFGIFGLAFFPNLPESTNAPYLSKEEIQLAIDRLPPKKNWGHDISLKSLCKRLFASPNFYILTLYSVVGCALEAIVLQGLFLLWMKANIEKFPSYATTTYPLGIQAVSIVSNIGAGYVIDMTNRRIPMVILAGTLQLLVAILLLIPNLSTAGTFFAFYLAGTSYIVNPILYGWASVICQRTGDDASRSVILYVMSMVQSILYTFWGITLYPATDAPYWQKGYIAMIVVVFAFFACTAAVQWLDKKSQQAVSEEVEEVTNINERPMDWDKRD</sequence>
<dbReference type="GO" id="GO:0015233">
    <property type="term" value="F:pantothenate transmembrane transporter activity"/>
    <property type="evidence" value="ECO:0007669"/>
    <property type="project" value="TreeGrafter"/>
</dbReference>
<gene>
    <name evidence="10" type="ORF">EKO04_007149</name>
</gene>
<reference evidence="10" key="1">
    <citation type="submission" date="2018-12" db="EMBL/GenBank/DDBJ databases">
        <authorList>
            <person name="Syme R.A."/>
            <person name="Farfan-Caceres L."/>
            <person name="Lichtenzveig J."/>
        </authorList>
    </citation>
    <scope>NUCLEOTIDE SEQUENCE</scope>
    <source>
        <strain evidence="10">Al4</strain>
    </source>
</reference>
<dbReference type="PANTHER" id="PTHR43791">
    <property type="entry name" value="PERMEASE-RELATED"/>
    <property type="match status" value="1"/>
</dbReference>
<feature type="transmembrane region" description="Helical" evidence="8">
    <location>
        <begin position="196"/>
        <end position="219"/>
    </location>
</feature>
<evidence type="ECO:0000313" key="10">
    <source>
        <dbReference type="EMBL" id="KAF9695111.1"/>
    </source>
</evidence>
<dbReference type="InterPro" id="IPR036259">
    <property type="entry name" value="MFS_trans_sf"/>
</dbReference>
<proteinExistence type="inferred from homology"/>
<feature type="transmembrane region" description="Helical" evidence="8">
    <location>
        <begin position="457"/>
        <end position="479"/>
    </location>
</feature>
<keyword evidence="2" id="KW-0813">Transport</keyword>
<dbReference type="GO" id="GO:0098717">
    <property type="term" value="P:pantothenate import across plasma membrane"/>
    <property type="evidence" value="ECO:0007669"/>
    <property type="project" value="TreeGrafter"/>
</dbReference>
<evidence type="ECO:0000256" key="1">
    <source>
        <dbReference type="ARBA" id="ARBA00004141"/>
    </source>
</evidence>
<dbReference type="InterPro" id="IPR020846">
    <property type="entry name" value="MFS_dom"/>
</dbReference>
<keyword evidence="3 8" id="KW-0812">Transmembrane</keyword>
<evidence type="ECO:0000256" key="8">
    <source>
        <dbReference type="SAM" id="Phobius"/>
    </source>
</evidence>
<evidence type="ECO:0000256" key="5">
    <source>
        <dbReference type="ARBA" id="ARBA00023136"/>
    </source>
</evidence>
<dbReference type="Proteomes" id="UP000651452">
    <property type="component" value="Unassembled WGS sequence"/>
</dbReference>
<feature type="compositionally biased region" description="Basic and acidic residues" evidence="7">
    <location>
        <begin position="7"/>
        <end position="18"/>
    </location>
</feature>
<evidence type="ECO:0000313" key="11">
    <source>
        <dbReference type="Proteomes" id="UP000651452"/>
    </source>
</evidence>
<feature type="transmembrane region" description="Helical" evidence="8">
    <location>
        <begin position="361"/>
        <end position="384"/>
    </location>
</feature>
<keyword evidence="5 8" id="KW-0472">Membrane</keyword>
<protein>
    <recommendedName>
        <fullName evidence="9">Major facilitator superfamily (MFS) profile domain-containing protein</fullName>
    </recommendedName>
</protein>
<feature type="transmembrane region" description="Helical" evidence="8">
    <location>
        <begin position="225"/>
        <end position="244"/>
    </location>
</feature>
<feature type="transmembrane region" description="Helical" evidence="8">
    <location>
        <begin position="256"/>
        <end position="277"/>
    </location>
</feature>
<feature type="transmembrane region" description="Helical" evidence="8">
    <location>
        <begin position="289"/>
        <end position="312"/>
    </location>
</feature>
<feature type="transmembrane region" description="Helical" evidence="8">
    <location>
        <begin position="428"/>
        <end position="451"/>
    </location>
</feature>
<reference evidence="10" key="2">
    <citation type="submission" date="2020-09" db="EMBL/GenBank/DDBJ databases">
        <title>Reference genome assembly for Australian Ascochyta lentis isolate Al4.</title>
        <authorList>
            <person name="Lee R.C."/>
            <person name="Farfan-Caceres L.M."/>
            <person name="Debler J.W."/>
            <person name="Williams A.H."/>
            <person name="Henares B.M."/>
        </authorList>
    </citation>
    <scope>NUCLEOTIDE SEQUENCE</scope>
    <source>
        <strain evidence="10">Al4</strain>
    </source>
</reference>
<comment type="subcellular location">
    <subcellularLocation>
        <location evidence="1">Membrane</location>
        <topology evidence="1">Multi-pass membrane protein</topology>
    </subcellularLocation>
</comment>
<dbReference type="SUPFAM" id="SSF103473">
    <property type="entry name" value="MFS general substrate transporter"/>
    <property type="match status" value="1"/>
</dbReference>
<evidence type="ECO:0000256" key="6">
    <source>
        <dbReference type="ARBA" id="ARBA00037968"/>
    </source>
</evidence>
<keyword evidence="11" id="KW-1185">Reference proteome</keyword>
<comment type="similarity">
    <text evidence="6">Belongs to the major facilitator superfamily. Allantoate permease family.</text>
</comment>
<feature type="transmembrane region" description="Helical" evidence="8">
    <location>
        <begin position="524"/>
        <end position="544"/>
    </location>
</feature>
<keyword evidence="4 8" id="KW-1133">Transmembrane helix</keyword>
<feature type="transmembrane region" description="Helical" evidence="8">
    <location>
        <begin position="491"/>
        <end position="512"/>
    </location>
</feature>
<dbReference type="OrthoDB" id="3639251at2759"/>
<feature type="transmembrane region" description="Helical" evidence="8">
    <location>
        <begin position="404"/>
        <end position="421"/>
    </location>
</feature>
<dbReference type="InterPro" id="IPR011701">
    <property type="entry name" value="MFS"/>
</dbReference>
<evidence type="ECO:0000256" key="3">
    <source>
        <dbReference type="ARBA" id="ARBA00022692"/>
    </source>
</evidence>